<comment type="catalytic activity">
    <reaction evidence="7">
        <text>a 2'-deoxycytidine in DNA + S-adenosyl-L-methionine = a 5-methyl-2'-deoxycytidine in DNA + S-adenosyl-L-homocysteine + H(+)</text>
        <dbReference type="Rhea" id="RHEA:13681"/>
        <dbReference type="Rhea" id="RHEA-COMP:11369"/>
        <dbReference type="Rhea" id="RHEA-COMP:11370"/>
        <dbReference type="ChEBI" id="CHEBI:15378"/>
        <dbReference type="ChEBI" id="CHEBI:57856"/>
        <dbReference type="ChEBI" id="CHEBI:59789"/>
        <dbReference type="ChEBI" id="CHEBI:85452"/>
        <dbReference type="ChEBI" id="CHEBI:85454"/>
        <dbReference type="EC" id="2.1.1.37"/>
    </reaction>
</comment>
<evidence type="ECO:0000256" key="3">
    <source>
        <dbReference type="ARBA" id="ARBA00022691"/>
    </source>
</evidence>
<sequence length="346" mass="38653">MNVEAIDLFCGVGGLTRGLIDAGVPVVAGYDNDPTCKFAYEKNNLVNFYERDIKTLHGKELKTLYDQNSIKVLVGCAPCQPFSSMRSKLGIENTMDEKYGLLLEFGRVISELKPDIISMENVPQLMKTDVYHEFIKIIEDNDYFHDEGVVYCPDYGISQTRRRFVLLASKLRKITLSSPQTTKPLDPPLTVDVIGALPPIAAGEVCDNDPLHRASKLSATNLIRIQASRPGGSWKDWPAALRCKCHQEKSGKTYGSVYGRLKWNQIGPTITTQFYSYGTGRFGHPSQDRALSLREGAMFQTFPKNYDFIDPSVPFSFRRIARHIGNAVPVRLGEVIGNSILNHVSD</sequence>
<dbReference type="NCBIfam" id="TIGR00675">
    <property type="entry name" value="dcm"/>
    <property type="match status" value="1"/>
</dbReference>
<evidence type="ECO:0000256" key="1">
    <source>
        <dbReference type="ARBA" id="ARBA00022603"/>
    </source>
</evidence>
<organism evidence="8 9">
    <name type="scientific">Varibaculum cambriense</name>
    <dbReference type="NCBI Taxonomy" id="184870"/>
    <lineage>
        <taxon>Bacteria</taxon>
        <taxon>Bacillati</taxon>
        <taxon>Actinomycetota</taxon>
        <taxon>Actinomycetes</taxon>
        <taxon>Actinomycetales</taxon>
        <taxon>Actinomycetaceae</taxon>
        <taxon>Varibaculum</taxon>
    </lineage>
</organism>
<dbReference type="Gene3D" id="3.40.50.150">
    <property type="entry name" value="Vaccinia Virus protein VP39"/>
    <property type="match status" value="1"/>
</dbReference>
<keyword evidence="1 5" id="KW-0489">Methyltransferase</keyword>
<gene>
    <name evidence="8" type="primary">dcm</name>
    <name evidence="8" type="ORF">L0M99_03920</name>
</gene>
<keyword evidence="2 5" id="KW-0808">Transferase</keyword>
<dbReference type="InterPro" id="IPR050390">
    <property type="entry name" value="C5-Methyltransferase"/>
</dbReference>
<evidence type="ECO:0000256" key="5">
    <source>
        <dbReference type="PROSITE-ProRule" id="PRU01016"/>
    </source>
</evidence>
<dbReference type="EC" id="2.1.1.37" evidence="7"/>
<proteinExistence type="inferred from homology"/>
<dbReference type="PROSITE" id="PS00095">
    <property type="entry name" value="C5_MTASE_2"/>
    <property type="match status" value="1"/>
</dbReference>
<dbReference type="PROSITE" id="PS51679">
    <property type="entry name" value="SAM_MT_C5"/>
    <property type="match status" value="1"/>
</dbReference>
<dbReference type="InterPro" id="IPR018117">
    <property type="entry name" value="C5_DNA_meth_AS"/>
</dbReference>
<comment type="caution">
    <text evidence="8">The sequence shown here is derived from an EMBL/GenBank/DDBJ whole genome shotgun (WGS) entry which is preliminary data.</text>
</comment>
<dbReference type="GO" id="GO:0003677">
    <property type="term" value="F:DNA binding"/>
    <property type="evidence" value="ECO:0007669"/>
    <property type="project" value="TreeGrafter"/>
</dbReference>
<dbReference type="SUPFAM" id="SSF53335">
    <property type="entry name" value="S-adenosyl-L-methionine-dependent methyltransferases"/>
    <property type="match status" value="1"/>
</dbReference>
<dbReference type="PANTHER" id="PTHR10629:SF52">
    <property type="entry name" value="DNA (CYTOSINE-5)-METHYLTRANSFERASE 1"/>
    <property type="match status" value="1"/>
</dbReference>
<keyword evidence="4" id="KW-0680">Restriction system</keyword>
<dbReference type="GO" id="GO:0009307">
    <property type="term" value="P:DNA restriction-modification system"/>
    <property type="evidence" value="ECO:0007669"/>
    <property type="project" value="UniProtKB-KW"/>
</dbReference>
<dbReference type="AlphaFoldDB" id="A0AAJ1BB54"/>
<dbReference type="RefSeq" id="WP_238127818.1">
    <property type="nucleotide sequence ID" value="NZ_JAKNHJ010000006.1"/>
</dbReference>
<evidence type="ECO:0000313" key="8">
    <source>
        <dbReference type="EMBL" id="MCG4617643.1"/>
    </source>
</evidence>
<keyword evidence="3 5" id="KW-0949">S-adenosyl-L-methionine</keyword>
<dbReference type="Pfam" id="PF00145">
    <property type="entry name" value="DNA_methylase"/>
    <property type="match status" value="1"/>
</dbReference>
<dbReference type="EMBL" id="JAKNHJ010000006">
    <property type="protein sequence ID" value="MCG4617643.1"/>
    <property type="molecule type" value="Genomic_DNA"/>
</dbReference>
<feature type="active site" evidence="5">
    <location>
        <position position="79"/>
    </location>
</feature>
<name>A0AAJ1BB54_9ACTO</name>
<dbReference type="PROSITE" id="PS00094">
    <property type="entry name" value="C5_MTASE_1"/>
    <property type="match status" value="1"/>
</dbReference>
<dbReference type="PANTHER" id="PTHR10629">
    <property type="entry name" value="CYTOSINE-SPECIFIC METHYLTRANSFERASE"/>
    <property type="match status" value="1"/>
</dbReference>
<accession>A0AAJ1BB54</accession>
<dbReference type="InterPro" id="IPR001525">
    <property type="entry name" value="C5_MeTfrase"/>
</dbReference>
<dbReference type="PRINTS" id="PR00105">
    <property type="entry name" value="C5METTRFRASE"/>
</dbReference>
<dbReference type="GO" id="GO:0003886">
    <property type="term" value="F:DNA (cytosine-5-)-methyltransferase activity"/>
    <property type="evidence" value="ECO:0007669"/>
    <property type="project" value="UniProtKB-EC"/>
</dbReference>
<evidence type="ECO:0000256" key="2">
    <source>
        <dbReference type="ARBA" id="ARBA00022679"/>
    </source>
</evidence>
<evidence type="ECO:0000256" key="4">
    <source>
        <dbReference type="ARBA" id="ARBA00022747"/>
    </source>
</evidence>
<evidence type="ECO:0000256" key="7">
    <source>
        <dbReference type="RuleBase" id="RU000417"/>
    </source>
</evidence>
<reference evidence="8" key="1">
    <citation type="submission" date="2022-01" db="EMBL/GenBank/DDBJ databases">
        <title>Collection of gut derived symbiotic bacterial strains cultured from healthy donors.</title>
        <authorList>
            <person name="Lin H."/>
            <person name="Kohout C."/>
            <person name="Waligurski E."/>
            <person name="Pamer E.G."/>
        </authorList>
    </citation>
    <scope>NUCLEOTIDE SEQUENCE</scope>
    <source>
        <strain evidence="8">DFI.7.46</strain>
    </source>
</reference>
<dbReference type="InterPro" id="IPR029063">
    <property type="entry name" value="SAM-dependent_MTases_sf"/>
</dbReference>
<dbReference type="Proteomes" id="UP001200537">
    <property type="component" value="Unassembled WGS sequence"/>
</dbReference>
<dbReference type="GO" id="GO:0044027">
    <property type="term" value="P:negative regulation of gene expression via chromosomal CpG island methylation"/>
    <property type="evidence" value="ECO:0007669"/>
    <property type="project" value="TreeGrafter"/>
</dbReference>
<comment type="similarity">
    <text evidence="5 6">Belongs to the class I-like SAM-binding methyltransferase superfamily. C5-methyltransferase family.</text>
</comment>
<evidence type="ECO:0000313" key="9">
    <source>
        <dbReference type="Proteomes" id="UP001200537"/>
    </source>
</evidence>
<evidence type="ECO:0000256" key="6">
    <source>
        <dbReference type="RuleBase" id="RU000416"/>
    </source>
</evidence>
<protein>
    <recommendedName>
        <fullName evidence="7">Cytosine-specific methyltransferase</fullName>
        <ecNumber evidence="7">2.1.1.37</ecNumber>
    </recommendedName>
</protein>
<dbReference type="GO" id="GO:0032259">
    <property type="term" value="P:methylation"/>
    <property type="evidence" value="ECO:0007669"/>
    <property type="project" value="UniProtKB-KW"/>
</dbReference>
<dbReference type="Gene3D" id="3.90.120.10">
    <property type="entry name" value="DNA Methylase, subunit A, domain 2"/>
    <property type="match status" value="1"/>
</dbReference>
<dbReference type="InterPro" id="IPR031303">
    <property type="entry name" value="C5_meth_CS"/>
</dbReference>